<dbReference type="RefSeq" id="XP_062641631.1">
    <property type="nucleotide sequence ID" value="XM_062778956.1"/>
</dbReference>
<dbReference type="SFLD" id="SFLDG01151">
    <property type="entry name" value="Main.2:_Nu-like"/>
    <property type="match status" value="1"/>
</dbReference>
<feature type="domain" description="GST C-terminal" evidence="5">
    <location>
        <begin position="98"/>
        <end position="230"/>
    </location>
</feature>
<dbReference type="InterPro" id="IPR040079">
    <property type="entry name" value="Glutathione_S-Trfase"/>
</dbReference>
<dbReference type="CDD" id="cd10291">
    <property type="entry name" value="GST_C_YfcG_like"/>
    <property type="match status" value="1"/>
</dbReference>
<reference evidence="6" key="1">
    <citation type="journal article" date="2023" name="Mol. Phylogenet. Evol.">
        <title>Genome-scale phylogeny and comparative genomics of the fungal order Sordariales.</title>
        <authorList>
            <person name="Hensen N."/>
            <person name="Bonometti L."/>
            <person name="Westerberg I."/>
            <person name="Brannstrom I.O."/>
            <person name="Guillou S."/>
            <person name="Cros-Aarteil S."/>
            <person name="Calhoun S."/>
            <person name="Haridas S."/>
            <person name="Kuo A."/>
            <person name="Mondo S."/>
            <person name="Pangilinan J."/>
            <person name="Riley R."/>
            <person name="LaButti K."/>
            <person name="Andreopoulos B."/>
            <person name="Lipzen A."/>
            <person name="Chen C."/>
            <person name="Yan M."/>
            <person name="Daum C."/>
            <person name="Ng V."/>
            <person name="Clum A."/>
            <person name="Steindorff A."/>
            <person name="Ohm R.A."/>
            <person name="Martin F."/>
            <person name="Silar P."/>
            <person name="Natvig D.O."/>
            <person name="Lalanne C."/>
            <person name="Gautier V."/>
            <person name="Ament-Velasquez S.L."/>
            <person name="Kruys A."/>
            <person name="Hutchinson M.I."/>
            <person name="Powell A.J."/>
            <person name="Barry K."/>
            <person name="Miller A.N."/>
            <person name="Grigoriev I.V."/>
            <person name="Debuchy R."/>
            <person name="Gladieux P."/>
            <person name="Hiltunen Thoren M."/>
            <person name="Johannesson H."/>
        </authorList>
    </citation>
    <scope>NUCLEOTIDE SEQUENCE</scope>
    <source>
        <strain evidence="6">CBS 141.50</strain>
    </source>
</reference>
<dbReference type="InterPro" id="IPR036249">
    <property type="entry name" value="Thioredoxin-like_sf"/>
</dbReference>
<gene>
    <name evidence="6" type="ORF">C8A04DRAFT_24061</name>
</gene>
<dbReference type="EMBL" id="MU853554">
    <property type="protein sequence ID" value="KAK4148260.1"/>
    <property type="molecule type" value="Genomic_DNA"/>
</dbReference>
<dbReference type="SFLD" id="SFLDG00358">
    <property type="entry name" value="Main_(cytGST)"/>
    <property type="match status" value="1"/>
</dbReference>
<organism evidence="6 7">
    <name type="scientific">Dichotomopilus funicola</name>
    <dbReference type="NCBI Taxonomy" id="1934379"/>
    <lineage>
        <taxon>Eukaryota</taxon>
        <taxon>Fungi</taxon>
        <taxon>Dikarya</taxon>
        <taxon>Ascomycota</taxon>
        <taxon>Pezizomycotina</taxon>
        <taxon>Sordariomycetes</taxon>
        <taxon>Sordariomycetidae</taxon>
        <taxon>Sordariales</taxon>
        <taxon>Chaetomiaceae</taxon>
        <taxon>Dichotomopilus</taxon>
    </lineage>
</organism>
<evidence type="ECO:0000313" key="7">
    <source>
        <dbReference type="Proteomes" id="UP001302676"/>
    </source>
</evidence>
<dbReference type="Proteomes" id="UP001302676">
    <property type="component" value="Unassembled WGS sequence"/>
</dbReference>
<feature type="region of interest" description="Disordered" evidence="3">
    <location>
        <begin position="208"/>
        <end position="254"/>
    </location>
</feature>
<dbReference type="SUPFAM" id="SSF52833">
    <property type="entry name" value="Thioredoxin-like"/>
    <property type="match status" value="1"/>
</dbReference>
<feature type="domain" description="GST N-terminal" evidence="4">
    <location>
        <begin position="5"/>
        <end position="91"/>
    </location>
</feature>
<evidence type="ECO:0000259" key="5">
    <source>
        <dbReference type="PROSITE" id="PS50405"/>
    </source>
</evidence>
<comment type="similarity">
    <text evidence="1 2">Belongs to the GST superfamily.</text>
</comment>
<dbReference type="InterPro" id="IPR004046">
    <property type="entry name" value="GST_C"/>
</dbReference>
<dbReference type="AlphaFoldDB" id="A0AAN6VD00"/>
<dbReference type="SUPFAM" id="SSF47616">
    <property type="entry name" value="GST C-terminal domain-like"/>
    <property type="match status" value="1"/>
</dbReference>
<protein>
    <submittedName>
        <fullName evidence="6">Glutathione S-transferase</fullName>
    </submittedName>
</protein>
<reference evidence="6" key="2">
    <citation type="submission" date="2023-05" db="EMBL/GenBank/DDBJ databases">
        <authorList>
            <consortium name="Lawrence Berkeley National Laboratory"/>
            <person name="Steindorff A."/>
            <person name="Hensen N."/>
            <person name="Bonometti L."/>
            <person name="Westerberg I."/>
            <person name="Brannstrom I.O."/>
            <person name="Guillou S."/>
            <person name="Cros-Aarteil S."/>
            <person name="Calhoun S."/>
            <person name="Haridas S."/>
            <person name="Kuo A."/>
            <person name="Mondo S."/>
            <person name="Pangilinan J."/>
            <person name="Riley R."/>
            <person name="Labutti K."/>
            <person name="Andreopoulos B."/>
            <person name="Lipzen A."/>
            <person name="Chen C."/>
            <person name="Yanf M."/>
            <person name="Daum C."/>
            <person name="Ng V."/>
            <person name="Clum A."/>
            <person name="Ohm R."/>
            <person name="Martin F."/>
            <person name="Silar P."/>
            <person name="Natvig D."/>
            <person name="Lalanne C."/>
            <person name="Gautier V."/>
            <person name="Ament-Velasquez S.L."/>
            <person name="Kruys A."/>
            <person name="Hutchinson M.I."/>
            <person name="Powell A.J."/>
            <person name="Barry K."/>
            <person name="Miller A.N."/>
            <person name="Grigoriev I.V."/>
            <person name="Debuchy R."/>
            <person name="Gladieux P."/>
            <person name="Thoren M.H."/>
            <person name="Johannesson H."/>
        </authorList>
    </citation>
    <scope>NUCLEOTIDE SEQUENCE</scope>
    <source>
        <strain evidence="6">CBS 141.50</strain>
    </source>
</reference>
<dbReference type="InterPro" id="IPR036282">
    <property type="entry name" value="Glutathione-S-Trfase_C_sf"/>
</dbReference>
<dbReference type="FunFam" id="3.40.30.10:FF:000172">
    <property type="entry name" value="Glutathione S-transferase GstA"/>
    <property type="match status" value="1"/>
</dbReference>
<feature type="compositionally biased region" description="Basic and acidic residues" evidence="3">
    <location>
        <begin position="215"/>
        <end position="240"/>
    </location>
</feature>
<dbReference type="PROSITE" id="PS50405">
    <property type="entry name" value="GST_CTER"/>
    <property type="match status" value="1"/>
</dbReference>
<sequence length="254" mass="28895">MAETKSDIHLYTAQTPNGIKVSMLLEELGLQYKVTAIEFSKNTQKEPWFLEINPNGRIPALTDTLPDGTPIRLFESGSILQYLVDRYDTEHKVSYPRGTKEYYETNSWLFWQMGGLGPMQGQANHFARYAPEKIQYGIDRYQNETRRLYRVLETQLEGSKSGYLVGDRLTIADLASWGWVAASSWAGISLDDFPNVNAWVDRVVARPASNKGRHVPSEHKALENRGKTEAELDKAAEHSRAWVQKGMQEDAKKK</sequence>
<dbReference type="CDD" id="cd03048">
    <property type="entry name" value="GST_N_Ure2p_like"/>
    <property type="match status" value="1"/>
</dbReference>
<evidence type="ECO:0000256" key="3">
    <source>
        <dbReference type="SAM" id="MobiDB-lite"/>
    </source>
</evidence>
<evidence type="ECO:0000259" key="4">
    <source>
        <dbReference type="PROSITE" id="PS50404"/>
    </source>
</evidence>
<dbReference type="PROSITE" id="PS50404">
    <property type="entry name" value="GST_NTER"/>
    <property type="match status" value="1"/>
</dbReference>
<evidence type="ECO:0000256" key="1">
    <source>
        <dbReference type="ARBA" id="ARBA00007409"/>
    </source>
</evidence>
<proteinExistence type="inferred from homology"/>
<evidence type="ECO:0000313" key="6">
    <source>
        <dbReference type="EMBL" id="KAK4148260.1"/>
    </source>
</evidence>
<dbReference type="InterPro" id="IPR010987">
    <property type="entry name" value="Glutathione-S-Trfase_C-like"/>
</dbReference>
<dbReference type="Pfam" id="PF02798">
    <property type="entry name" value="GST_N"/>
    <property type="match status" value="1"/>
</dbReference>
<dbReference type="InterPro" id="IPR004045">
    <property type="entry name" value="Glutathione_S-Trfase_N"/>
</dbReference>
<comment type="caution">
    <text evidence="6">The sequence shown here is derived from an EMBL/GenBank/DDBJ whole genome shotgun (WGS) entry which is preliminary data.</text>
</comment>
<keyword evidence="7" id="KW-1185">Reference proteome</keyword>
<evidence type="ECO:0000256" key="2">
    <source>
        <dbReference type="RuleBase" id="RU003494"/>
    </source>
</evidence>
<dbReference type="SFLD" id="SFLDS00019">
    <property type="entry name" value="Glutathione_Transferase_(cytos"/>
    <property type="match status" value="1"/>
</dbReference>
<dbReference type="Gene3D" id="1.20.1050.10">
    <property type="match status" value="1"/>
</dbReference>
<dbReference type="GeneID" id="87815569"/>
<dbReference type="PANTHER" id="PTHR44051:SF8">
    <property type="entry name" value="GLUTATHIONE S-TRANSFERASE GSTA"/>
    <property type="match status" value="1"/>
</dbReference>
<name>A0AAN6VD00_9PEZI</name>
<accession>A0AAN6VD00</accession>
<dbReference type="Pfam" id="PF00043">
    <property type="entry name" value="GST_C"/>
    <property type="match status" value="1"/>
</dbReference>
<dbReference type="Gene3D" id="3.40.30.10">
    <property type="entry name" value="Glutaredoxin"/>
    <property type="match status" value="1"/>
</dbReference>
<dbReference type="PANTHER" id="PTHR44051">
    <property type="entry name" value="GLUTATHIONE S-TRANSFERASE-RELATED"/>
    <property type="match status" value="1"/>
</dbReference>